<organism evidence="1 2">
    <name type="scientific">Neurospora tetrasperma (strain FGSC 2508 / ATCC MYA-4615 / P0657)</name>
    <dbReference type="NCBI Taxonomy" id="510951"/>
    <lineage>
        <taxon>Eukaryota</taxon>
        <taxon>Fungi</taxon>
        <taxon>Dikarya</taxon>
        <taxon>Ascomycota</taxon>
        <taxon>Pezizomycotina</taxon>
        <taxon>Sordariomycetes</taxon>
        <taxon>Sordariomycetidae</taxon>
        <taxon>Sordariales</taxon>
        <taxon>Sordariaceae</taxon>
        <taxon>Neurospora</taxon>
    </lineage>
</organism>
<dbReference type="VEuPathDB" id="FungiDB:NEUTE1DRAFT_103938"/>
<reference evidence="2" key="1">
    <citation type="journal article" date="2011" name="Genetics">
        <title>Massive changes in genome architecture accompany the transition to self-fertility in the filamentous fungus Neurospora tetrasperma.</title>
        <authorList>
            <person name="Ellison C.E."/>
            <person name="Stajich J.E."/>
            <person name="Jacobson D.J."/>
            <person name="Natvig D.O."/>
            <person name="Lapidus A."/>
            <person name="Foster B."/>
            <person name="Aerts A."/>
            <person name="Riley R."/>
            <person name="Lindquist E.A."/>
            <person name="Grigoriev I.V."/>
            <person name="Taylor J.W."/>
        </authorList>
    </citation>
    <scope>NUCLEOTIDE SEQUENCE [LARGE SCALE GENOMIC DNA]</scope>
    <source>
        <strain evidence="2">FGSC 2508 / P0657</strain>
    </source>
</reference>
<dbReference type="AlphaFoldDB" id="F8MXL9"/>
<evidence type="ECO:0000313" key="1">
    <source>
        <dbReference type="EMBL" id="EGO54490.1"/>
    </source>
</evidence>
<sequence length="73" mass="8611">MEKKDTPLRLNCQVVVRESKKRRHRQLSPRSFTSCHMPTKKSPSERAILDRAIRLSTKEGRWLLLCGFGYLRL</sequence>
<accession>F8MXL9</accession>
<evidence type="ECO:0000313" key="2">
    <source>
        <dbReference type="Proteomes" id="UP000008065"/>
    </source>
</evidence>
<name>F8MXL9_NEUT8</name>
<dbReference type="EMBL" id="GL891307">
    <property type="protein sequence ID" value="EGO54490.1"/>
    <property type="molecule type" value="Genomic_DNA"/>
</dbReference>
<keyword evidence="2" id="KW-1185">Reference proteome</keyword>
<dbReference type="HOGENOM" id="CLU_2705434_0_0_1"/>
<dbReference type="RefSeq" id="XP_009854444.1">
    <property type="nucleotide sequence ID" value="XM_009856142.1"/>
</dbReference>
<gene>
    <name evidence="1" type="ORF">NEUTE1DRAFT_103938</name>
</gene>
<protein>
    <submittedName>
        <fullName evidence="1">Uncharacterized protein</fullName>
    </submittedName>
</protein>
<proteinExistence type="predicted"/>
<dbReference type="Proteomes" id="UP000008065">
    <property type="component" value="Unassembled WGS sequence"/>
</dbReference>
<dbReference type="KEGG" id="nte:NEUTE1DRAFT103938"/>
<dbReference type="GeneID" id="20822066"/>